<organism evidence="1 2">
    <name type="scientific">Agrobacterium phage Atu_ph07</name>
    <dbReference type="NCBI Taxonomy" id="2024264"/>
    <lineage>
        <taxon>Viruses</taxon>
        <taxon>Duplodnaviria</taxon>
        <taxon>Heunggongvirae</taxon>
        <taxon>Uroviricota</taxon>
        <taxon>Caudoviricetes</taxon>
        <taxon>Polybotosvirus</taxon>
        <taxon>Polybotosvirus Atuph07</taxon>
    </lineage>
</organism>
<dbReference type="GeneID" id="40088229"/>
<dbReference type="EMBL" id="MF403008">
    <property type="protein sequence ID" value="AUZ95008.1"/>
    <property type="molecule type" value="Genomic_DNA"/>
</dbReference>
<reference evidence="1 2" key="1">
    <citation type="submission" date="2017-06" db="EMBL/GenBank/DDBJ databases">
        <authorList>
            <person name="Kim H.J."/>
            <person name="Triplett B.A."/>
        </authorList>
    </citation>
    <scope>NUCLEOTIDE SEQUENCE [LARGE SCALE GENOMIC DNA]</scope>
</reference>
<name>A0A2L0UZQ4_9CAUD</name>
<dbReference type="KEGG" id="vg:40088229"/>
<sequence>MPINEVNILKIAIANLVDERFGSVGGRTDDRKLTMLIETLGISEIVAKAILEACDEVSEHNAYNAI</sequence>
<dbReference type="Proteomes" id="UP000223025">
    <property type="component" value="Segment"/>
</dbReference>
<protein>
    <submittedName>
        <fullName evidence="1">Uncharacterized protein</fullName>
    </submittedName>
</protein>
<proteinExistence type="predicted"/>
<dbReference type="RefSeq" id="YP_009611891.1">
    <property type="nucleotide sequence ID" value="NC_042013.1"/>
</dbReference>
<evidence type="ECO:0000313" key="2">
    <source>
        <dbReference type="Proteomes" id="UP000223025"/>
    </source>
</evidence>
<evidence type="ECO:0000313" key="1">
    <source>
        <dbReference type="EMBL" id="AUZ95008.1"/>
    </source>
</evidence>
<keyword evidence="2" id="KW-1185">Reference proteome</keyword>
<accession>A0A2L0UZQ4</accession>